<comment type="caution">
    <text evidence="2">The sequence shown here is derived from an EMBL/GenBank/DDBJ whole genome shotgun (WGS) entry which is preliminary data.</text>
</comment>
<organism evidence="2 3">
    <name type="scientific">Craurococcus roseus</name>
    <dbReference type="NCBI Taxonomy" id="77585"/>
    <lineage>
        <taxon>Bacteria</taxon>
        <taxon>Pseudomonadati</taxon>
        <taxon>Pseudomonadota</taxon>
        <taxon>Alphaproteobacteria</taxon>
        <taxon>Acetobacterales</taxon>
        <taxon>Acetobacteraceae</taxon>
        <taxon>Craurococcus</taxon>
    </lineage>
</organism>
<proteinExistence type="predicted"/>
<gene>
    <name evidence="2" type="ORF">GCM10009416_06150</name>
</gene>
<protein>
    <submittedName>
        <fullName evidence="2">Uncharacterized protein</fullName>
    </submittedName>
</protein>
<reference evidence="3" key="1">
    <citation type="journal article" date="2019" name="Int. J. Syst. Evol. Microbiol.">
        <title>The Global Catalogue of Microorganisms (GCM) 10K type strain sequencing project: providing services to taxonomists for standard genome sequencing and annotation.</title>
        <authorList>
            <consortium name="The Broad Institute Genomics Platform"/>
            <consortium name="The Broad Institute Genome Sequencing Center for Infectious Disease"/>
            <person name="Wu L."/>
            <person name="Ma J."/>
        </authorList>
    </citation>
    <scope>NUCLEOTIDE SEQUENCE [LARGE SCALE GENOMIC DNA]</scope>
    <source>
        <strain evidence="3">JCM 9933</strain>
    </source>
</reference>
<keyword evidence="3" id="KW-1185">Reference proteome</keyword>
<accession>A0ABP3PMI3</accession>
<dbReference type="Proteomes" id="UP001501588">
    <property type="component" value="Unassembled WGS sequence"/>
</dbReference>
<sequence>MDLAVDEFARRQPRLQQRVRRAVDAQRHVGVRPAAAAPGPQQLVEVEPAEGEFHRGVVRLAPGAFGQAQRSGRDLAPLQRAGVAGEAPRIAGPFQGAAER</sequence>
<name>A0ABP3PMI3_9PROT</name>
<evidence type="ECO:0000313" key="3">
    <source>
        <dbReference type="Proteomes" id="UP001501588"/>
    </source>
</evidence>
<feature type="region of interest" description="Disordered" evidence="1">
    <location>
        <begin position="79"/>
        <end position="100"/>
    </location>
</feature>
<evidence type="ECO:0000313" key="2">
    <source>
        <dbReference type="EMBL" id="GAA0570386.1"/>
    </source>
</evidence>
<dbReference type="EMBL" id="BAAAFZ010000008">
    <property type="protein sequence ID" value="GAA0570386.1"/>
    <property type="molecule type" value="Genomic_DNA"/>
</dbReference>
<evidence type="ECO:0000256" key="1">
    <source>
        <dbReference type="SAM" id="MobiDB-lite"/>
    </source>
</evidence>